<dbReference type="RefSeq" id="WP_062535193.1">
    <property type="nucleotide sequence ID" value="NZ_DF970160.1"/>
</dbReference>
<dbReference type="OrthoDB" id="6266000at2"/>
<proteinExistence type="predicted"/>
<protein>
    <recommendedName>
        <fullName evidence="4">CHASE3 domain-containing protein</fullName>
    </recommendedName>
</protein>
<evidence type="ECO:0000313" key="3">
    <source>
        <dbReference type="Proteomes" id="UP000253740"/>
    </source>
</evidence>
<evidence type="ECO:0000313" key="1">
    <source>
        <dbReference type="EMBL" id="GAN43707.1"/>
    </source>
</evidence>
<dbReference type="EMBL" id="DF952378">
    <property type="protein sequence ID" value="GAN43707.1"/>
    <property type="molecule type" value="Genomic_DNA"/>
</dbReference>
<evidence type="ECO:0000313" key="2">
    <source>
        <dbReference type="EMBL" id="GAP65437.1"/>
    </source>
</evidence>
<reference evidence="2" key="2">
    <citation type="submission" date="2015-08" db="EMBL/GenBank/DDBJ databases">
        <title>Complete DNA Sequence of Pseudomonas syringae pv. actinidiae, the Causal Agent of Kiwifruit Canker Disease.</title>
        <authorList>
            <person name="Rikkerink E.H.A."/>
            <person name="Fineran P.C."/>
        </authorList>
    </citation>
    <scope>NUCLEOTIDE SEQUENCE</scope>
    <source>
        <strain evidence="2">SkMP5</strain>
    </source>
</reference>
<keyword evidence="3" id="KW-1185">Reference proteome</keyword>
<evidence type="ECO:0008006" key="4">
    <source>
        <dbReference type="Google" id="ProtNLM"/>
    </source>
</evidence>
<name>A0A0K8QLX0_9GAMM</name>
<dbReference type="STRING" id="1475481.GCA_000953855_00737"/>
<dbReference type="EMBL" id="DF970160">
    <property type="protein sequence ID" value="GAP65437.1"/>
    <property type="molecule type" value="Genomic_DNA"/>
</dbReference>
<dbReference type="Proteomes" id="UP000253740">
    <property type="component" value="Unassembled WGS sequence"/>
</dbReference>
<sequence length="149" mass="16153">MRAARAIARTTPGRDWSGRLLALLSLAVALAGLGYNTWRNETTESHRNVRQAAFVLLEQAGQLQQIVDNRHYGGDRSAMTHIDGWGKAALIRDLGALVSPASARAAREAFDAWATHADHLGDDDTAEAAISAALNELRMQVLADLARLR</sequence>
<accession>A0A0K8QLX0</accession>
<dbReference type="HOGENOM" id="CLU_149363_0_0_6"/>
<gene>
    <name evidence="1" type="ORF">MBSD_0217</name>
    <name evidence="2" type="ORF">MBSD_n0727</name>
</gene>
<organism evidence="2">
    <name type="scientific">Mizugakiibacter sediminis</name>
    <dbReference type="NCBI Taxonomy" id="1475481"/>
    <lineage>
        <taxon>Bacteria</taxon>
        <taxon>Pseudomonadati</taxon>
        <taxon>Pseudomonadota</taxon>
        <taxon>Gammaproteobacteria</taxon>
        <taxon>Lysobacterales</taxon>
        <taxon>Rhodanobacteraceae</taxon>
        <taxon>Mizugakiibacter</taxon>
    </lineage>
</organism>
<reference evidence="1" key="1">
    <citation type="submission" date="2015-03" db="EMBL/GenBank/DDBJ databases">
        <title>Draft genome sequence of Mizugakiibacter sediminis skMP5.</title>
        <authorList>
            <person name="Watanabe T."/>
            <person name="Kojima H."/>
            <person name="Fukui M."/>
        </authorList>
    </citation>
    <scope>NUCLEOTIDE SEQUENCE</scope>
    <source>
        <strain evidence="1">SkMP5</strain>
    </source>
</reference>
<dbReference type="AlphaFoldDB" id="A0A0K8QLX0"/>